<feature type="transmembrane region" description="Helical" evidence="1">
    <location>
        <begin position="12"/>
        <end position="29"/>
    </location>
</feature>
<feature type="transmembrane region" description="Helical" evidence="1">
    <location>
        <begin position="72"/>
        <end position="95"/>
    </location>
</feature>
<keyword evidence="1" id="KW-0472">Membrane</keyword>
<feature type="transmembrane region" description="Helical" evidence="1">
    <location>
        <begin position="34"/>
        <end position="52"/>
    </location>
</feature>
<keyword evidence="1" id="KW-1133">Transmembrane helix</keyword>
<evidence type="ECO:0000256" key="1">
    <source>
        <dbReference type="SAM" id="Phobius"/>
    </source>
</evidence>
<organism evidence="2">
    <name type="scientific">uncultured Caudovirales phage</name>
    <dbReference type="NCBI Taxonomy" id="2100421"/>
    <lineage>
        <taxon>Viruses</taxon>
        <taxon>Duplodnaviria</taxon>
        <taxon>Heunggongvirae</taxon>
        <taxon>Uroviricota</taxon>
        <taxon>Caudoviricetes</taxon>
        <taxon>Peduoviridae</taxon>
        <taxon>Maltschvirus</taxon>
        <taxon>Maltschvirus maltsch</taxon>
    </lineage>
</organism>
<keyword evidence="1" id="KW-0812">Transmembrane</keyword>
<protein>
    <recommendedName>
        <fullName evidence="3">Transmembrane protein</fullName>
    </recommendedName>
</protein>
<evidence type="ECO:0000313" key="2">
    <source>
        <dbReference type="EMBL" id="CAB4125714.1"/>
    </source>
</evidence>
<accession>A0A6J5KTC8</accession>
<proteinExistence type="predicted"/>
<gene>
    <name evidence="2" type="ORF">UFOVP54_208</name>
</gene>
<sequence length="111" mass="12772">MIKQFFKDTPNSVFFWNGLALLAFIILCCMGEDVALGTMLLISIPAFFMVVLNWEDSRYHDNKIIGYQYWAYLAPVTWILIGIGLILGGVVWIVLKGSEYAEQFNDWLNKK</sequence>
<reference evidence="2" key="1">
    <citation type="submission" date="2020-04" db="EMBL/GenBank/DDBJ databases">
        <authorList>
            <person name="Chiriac C."/>
            <person name="Salcher M."/>
            <person name="Ghai R."/>
            <person name="Kavagutti S V."/>
        </authorList>
    </citation>
    <scope>NUCLEOTIDE SEQUENCE</scope>
</reference>
<evidence type="ECO:0008006" key="3">
    <source>
        <dbReference type="Google" id="ProtNLM"/>
    </source>
</evidence>
<name>A0A6J5KTC8_9CAUD</name>
<dbReference type="EMBL" id="LR796188">
    <property type="protein sequence ID" value="CAB4125714.1"/>
    <property type="molecule type" value="Genomic_DNA"/>
</dbReference>